<gene>
    <name evidence="3" type="ORF">ACFSVM_00420</name>
</gene>
<keyword evidence="3" id="KW-0418">Kinase</keyword>
<feature type="transmembrane region" description="Helical" evidence="1">
    <location>
        <begin position="116"/>
        <end position="143"/>
    </location>
</feature>
<dbReference type="GO" id="GO:0004673">
    <property type="term" value="F:protein histidine kinase activity"/>
    <property type="evidence" value="ECO:0007669"/>
    <property type="project" value="UniProtKB-EC"/>
</dbReference>
<keyword evidence="1" id="KW-0472">Membrane</keyword>
<keyword evidence="1" id="KW-0812">Transmembrane</keyword>
<feature type="domain" description="Sensor histidine kinase NatK-like C-terminal" evidence="2">
    <location>
        <begin position="330"/>
        <end position="421"/>
    </location>
</feature>
<dbReference type="EMBL" id="JBHUMJ010000002">
    <property type="protein sequence ID" value="MFD2698918.1"/>
    <property type="molecule type" value="Genomic_DNA"/>
</dbReference>
<dbReference type="InterPro" id="IPR036890">
    <property type="entry name" value="HATPase_C_sf"/>
</dbReference>
<feature type="transmembrane region" description="Helical" evidence="1">
    <location>
        <begin position="6"/>
        <end position="23"/>
    </location>
</feature>
<dbReference type="EC" id="2.7.13.3" evidence="3"/>
<keyword evidence="3" id="KW-0808">Transferase</keyword>
<reference evidence="4" key="1">
    <citation type="journal article" date="2019" name="Int. J. Syst. Evol. Microbiol.">
        <title>The Global Catalogue of Microorganisms (GCM) 10K type strain sequencing project: providing services to taxonomists for standard genome sequencing and annotation.</title>
        <authorList>
            <consortium name="The Broad Institute Genomics Platform"/>
            <consortium name="The Broad Institute Genome Sequencing Center for Infectious Disease"/>
            <person name="Wu L."/>
            <person name="Ma J."/>
        </authorList>
    </citation>
    <scope>NUCLEOTIDE SEQUENCE [LARGE SCALE GENOMIC DNA]</scope>
    <source>
        <strain evidence="4">KCTC 33849</strain>
    </source>
</reference>
<dbReference type="Proteomes" id="UP001597540">
    <property type="component" value="Unassembled WGS sequence"/>
</dbReference>
<feature type="transmembrane region" description="Helical" evidence="1">
    <location>
        <begin position="189"/>
        <end position="209"/>
    </location>
</feature>
<dbReference type="SUPFAM" id="SSF55874">
    <property type="entry name" value="ATPase domain of HSP90 chaperone/DNA topoisomerase II/histidine kinase"/>
    <property type="match status" value="1"/>
</dbReference>
<keyword evidence="4" id="KW-1185">Reference proteome</keyword>
<dbReference type="RefSeq" id="WP_379259786.1">
    <property type="nucleotide sequence ID" value="NZ_JBHUMJ010000002.1"/>
</dbReference>
<evidence type="ECO:0000259" key="2">
    <source>
        <dbReference type="Pfam" id="PF14501"/>
    </source>
</evidence>
<evidence type="ECO:0000313" key="4">
    <source>
        <dbReference type="Proteomes" id="UP001597540"/>
    </source>
</evidence>
<accession>A0ABW5SHE7</accession>
<sequence length="430" mass="49874">MTDTIMALFTFVVNLVLANSYFSNNSIRKLAAKEYLIMALFSSFVAAFYLIFNQHSYILFNIVFTTLSFFMIALRSRLDIKKEFFRLYFLLFMFLIYDTIWLFIMKAMSQAEDYELNVMFMAGSGGMAIVLKLMAVAVLKIIVLQNRKVKGLTHTLLIMTLLSTPVISAFLLIITLISDINFISYPNFIYVLITCCIIYMNFCILYLYLTLGRYYEQLENTTMQKIVFESELNFFKKLKHSQAQLYSMKHDLKNQHIVLMGMLQQGDIAGAEKYLQNSIQKIEQNDYFYTHNYVLNYLLNEKKSVAESNGVTFNIKSLLPEKVNLDTDILAVVLGNLIDNSLNAVLRLSNTRKKEISLLIKQFDHNLLIEISNVFEPVELHTRKNRQLKGMGIKNVKRIVEENGGIYNQWVQSNQYIVSILLLNVYEEEG</sequence>
<feature type="transmembrane region" description="Helical" evidence="1">
    <location>
        <begin position="58"/>
        <end position="75"/>
    </location>
</feature>
<evidence type="ECO:0000313" key="3">
    <source>
        <dbReference type="EMBL" id="MFD2698918.1"/>
    </source>
</evidence>
<dbReference type="Gene3D" id="3.30.565.10">
    <property type="entry name" value="Histidine kinase-like ATPase, C-terminal domain"/>
    <property type="match status" value="1"/>
</dbReference>
<dbReference type="InterPro" id="IPR032834">
    <property type="entry name" value="NatK-like_C"/>
</dbReference>
<evidence type="ECO:0000256" key="1">
    <source>
        <dbReference type="SAM" id="Phobius"/>
    </source>
</evidence>
<feature type="transmembrane region" description="Helical" evidence="1">
    <location>
        <begin position="155"/>
        <end position="177"/>
    </location>
</feature>
<comment type="caution">
    <text evidence="3">The sequence shown here is derived from an EMBL/GenBank/DDBJ whole genome shotgun (WGS) entry which is preliminary data.</text>
</comment>
<organism evidence="3 4">
    <name type="scientific">Paenibacillus shunpengii</name>
    <dbReference type="NCBI Taxonomy" id="2054424"/>
    <lineage>
        <taxon>Bacteria</taxon>
        <taxon>Bacillati</taxon>
        <taxon>Bacillota</taxon>
        <taxon>Bacilli</taxon>
        <taxon>Bacillales</taxon>
        <taxon>Paenibacillaceae</taxon>
        <taxon>Paenibacillus</taxon>
    </lineage>
</organism>
<feature type="transmembrane region" description="Helical" evidence="1">
    <location>
        <begin position="35"/>
        <end position="52"/>
    </location>
</feature>
<protein>
    <submittedName>
        <fullName evidence="3">Sensor histidine kinase</fullName>
        <ecNumber evidence="3">2.7.13.3</ecNumber>
    </submittedName>
</protein>
<name>A0ABW5SHE7_9BACL</name>
<proteinExistence type="predicted"/>
<feature type="transmembrane region" description="Helical" evidence="1">
    <location>
        <begin position="87"/>
        <end position="104"/>
    </location>
</feature>
<dbReference type="Pfam" id="PF14501">
    <property type="entry name" value="HATPase_c_5"/>
    <property type="match status" value="1"/>
</dbReference>
<keyword evidence="1" id="KW-1133">Transmembrane helix</keyword>